<dbReference type="AlphaFoldDB" id="A0A0A8YRJ6"/>
<accession>A0A0A8YRJ6</accession>
<organism evidence="1">
    <name type="scientific">Arundo donax</name>
    <name type="common">Giant reed</name>
    <name type="synonym">Donax arundinaceus</name>
    <dbReference type="NCBI Taxonomy" id="35708"/>
    <lineage>
        <taxon>Eukaryota</taxon>
        <taxon>Viridiplantae</taxon>
        <taxon>Streptophyta</taxon>
        <taxon>Embryophyta</taxon>
        <taxon>Tracheophyta</taxon>
        <taxon>Spermatophyta</taxon>
        <taxon>Magnoliopsida</taxon>
        <taxon>Liliopsida</taxon>
        <taxon>Poales</taxon>
        <taxon>Poaceae</taxon>
        <taxon>PACMAD clade</taxon>
        <taxon>Arundinoideae</taxon>
        <taxon>Arundineae</taxon>
        <taxon>Arundo</taxon>
    </lineage>
</organism>
<proteinExistence type="predicted"/>
<reference evidence="1" key="1">
    <citation type="submission" date="2014-09" db="EMBL/GenBank/DDBJ databases">
        <authorList>
            <person name="Magalhaes I.L.F."/>
            <person name="Oliveira U."/>
            <person name="Santos F.R."/>
            <person name="Vidigal T.H.D.A."/>
            <person name="Brescovit A.D."/>
            <person name="Santos A.J."/>
        </authorList>
    </citation>
    <scope>NUCLEOTIDE SEQUENCE</scope>
    <source>
        <tissue evidence="1">Shoot tissue taken approximately 20 cm above the soil surface</tissue>
    </source>
</reference>
<reference evidence="1" key="2">
    <citation type="journal article" date="2015" name="Data Brief">
        <title>Shoot transcriptome of the giant reed, Arundo donax.</title>
        <authorList>
            <person name="Barrero R.A."/>
            <person name="Guerrero F.D."/>
            <person name="Moolhuijzen P."/>
            <person name="Goolsby J.A."/>
            <person name="Tidwell J."/>
            <person name="Bellgard S.E."/>
            <person name="Bellgard M.I."/>
        </authorList>
    </citation>
    <scope>NUCLEOTIDE SEQUENCE</scope>
    <source>
        <tissue evidence="1">Shoot tissue taken approximately 20 cm above the soil surface</tissue>
    </source>
</reference>
<evidence type="ECO:0000313" key="1">
    <source>
        <dbReference type="EMBL" id="JAD29504.1"/>
    </source>
</evidence>
<protein>
    <submittedName>
        <fullName evidence="1">Uncharacterized protein</fullName>
    </submittedName>
</protein>
<name>A0A0A8YRJ6_ARUDO</name>
<sequence>MKITLPADGLITAISLADALGHGLQPCTTARIHPGQRAKLTPRSVELPGTRSHCVASRASKPRA</sequence>
<dbReference type="EMBL" id="GBRH01268391">
    <property type="protein sequence ID" value="JAD29504.1"/>
    <property type="molecule type" value="Transcribed_RNA"/>
</dbReference>